<evidence type="ECO:0000256" key="6">
    <source>
        <dbReference type="SAM" id="Phobius"/>
    </source>
</evidence>
<keyword evidence="5 6" id="KW-0472">Membrane</keyword>
<gene>
    <name evidence="8" type="ORF">S12H4_40530</name>
</gene>
<dbReference type="PANTHER" id="PTHR30177">
    <property type="entry name" value="GLYCINE BETAINE/L-PROLINE TRANSPORT SYSTEM PERMEASE PROTEIN PROW"/>
    <property type="match status" value="1"/>
</dbReference>
<accession>X1TR13</accession>
<reference evidence="8" key="1">
    <citation type="journal article" date="2014" name="Front. Microbiol.">
        <title>High frequency of phylogenetically diverse reductive dehalogenase-homologous genes in deep subseafloor sedimentary metagenomes.</title>
        <authorList>
            <person name="Kawai M."/>
            <person name="Futagami T."/>
            <person name="Toyoda A."/>
            <person name="Takaki Y."/>
            <person name="Nishi S."/>
            <person name="Hori S."/>
            <person name="Arai W."/>
            <person name="Tsubouchi T."/>
            <person name="Morono Y."/>
            <person name="Uchiyama I."/>
            <person name="Ito T."/>
            <person name="Fujiyama A."/>
            <person name="Inagaki F."/>
            <person name="Takami H."/>
        </authorList>
    </citation>
    <scope>NUCLEOTIDE SEQUENCE</scope>
    <source>
        <strain evidence="8">Expedition CK06-06</strain>
    </source>
</reference>
<dbReference type="InterPro" id="IPR035906">
    <property type="entry name" value="MetI-like_sf"/>
</dbReference>
<feature type="non-terminal residue" evidence="8">
    <location>
        <position position="1"/>
    </location>
</feature>
<protein>
    <recommendedName>
        <fullName evidence="7">ABC transmembrane type-1 domain-containing protein</fullName>
    </recommendedName>
</protein>
<feature type="domain" description="ABC transmembrane type-1" evidence="7">
    <location>
        <begin position="2"/>
        <end position="73"/>
    </location>
</feature>
<keyword evidence="4 6" id="KW-1133">Transmembrane helix</keyword>
<dbReference type="InterPro" id="IPR000515">
    <property type="entry name" value="MetI-like"/>
</dbReference>
<dbReference type="GO" id="GO:0055085">
    <property type="term" value="P:transmembrane transport"/>
    <property type="evidence" value="ECO:0007669"/>
    <property type="project" value="InterPro"/>
</dbReference>
<organism evidence="8">
    <name type="scientific">marine sediment metagenome</name>
    <dbReference type="NCBI Taxonomy" id="412755"/>
    <lineage>
        <taxon>unclassified sequences</taxon>
        <taxon>metagenomes</taxon>
        <taxon>ecological metagenomes</taxon>
    </lineage>
</organism>
<feature type="transmembrane region" description="Helical" evidence="6">
    <location>
        <begin position="54"/>
        <end position="72"/>
    </location>
</feature>
<feature type="transmembrane region" description="Helical" evidence="6">
    <location>
        <begin position="24"/>
        <end position="48"/>
    </location>
</feature>
<comment type="subcellular location">
    <subcellularLocation>
        <location evidence="1">Membrane</location>
        <topology evidence="1">Multi-pass membrane protein</topology>
    </subcellularLocation>
</comment>
<evidence type="ECO:0000256" key="4">
    <source>
        <dbReference type="ARBA" id="ARBA00022989"/>
    </source>
</evidence>
<name>X1TR13_9ZZZZ</name>
<keyword evidence="3 6" id="KW-0812">Transmembrane</keyword>
<proteinExistence type="predicted"/>
<comment type="caution">
    <text evidence="8">The sequence shown here is derived from an EMBL/GenBank/DDBJ whole genome shotgun (WGS) entry which is preliminary data.</text>
</comment>
<evidence type="ECO:0000256" key="5">
    <source>
        <dbReference type="ARBA" id="ARBA00023136"/>
    </source>
</evidence>
<dbReference type="AlphaFoldDB" id="X1TR13"/>
<dbReference type="GO" id="GO:0016020">
    <property type="term" value="C:membrane"/>
    <property type="evidence" value="ECO:0007669"/>
    <property type="project" value="UniProtKB-SubCell"/>
</dbReference>
<dbReference type="PANTHER" id="PTHR30177:SF32">
    <property type="entry name" value="GLYCINE BETAINE UPTAKE SYSTEM PERMEASE PROTEIN YEHW"/>
    <property type="match status" value="1"/>
</dbReference>
<evidence type="ECO:0000256" key="2">
    <source>
        <dbReference type="ARBA" id="ARBA00022448"/>
    </source>
</evidence>
<dbReference type="Gene3D" id="1.10.3720.10">
    <property type="entry name" value="MetI-like"/>
    <property type="match status" value="1"/>
</dbReference>
<dbReference type="Pfam" id="PF00528">
    <property type="entry name" value="BPD_transp_1"/>
    <property type="match status" value="1"/>
</dbReference>
<evidence type="ECO:0000259" key="7">
    <source>
        <dbReference type="Pfam" id="PF00528"/>
    </source>
</evidence>
<evidence type="ECO:0000313" key="8">
    <source>
        <dbReference type="EMBL" id="GAI93811.1"/>
    </source>
</evidence>
<dbReference type="EMBL" id="BARW01024603">
    <property type="protein sequence ID" value="GAI93811.1"/>
    <property type="molecule type" value="Genomic_DNA"/>
</dbReference>
<evidence type="ECO:0000256" key="1">
    <source>
        <dbReference type="ARBA" id="ARBA00004141"/>
    </source>
</evidence>
<evidence type="ECO:0000256" key="3">
    <source>
        <dbReference type="ARBA" id="ARBA00022692"/>
    </source>
</evidence>
<dbReference type="InterPro" id="IPR051204">
    <property type="entry name" value="ABC_transp_perm/SBD"/>
</dbReference>
<keyword evidence="2" id="KW-0813">Transport</keyword>
<sequence length="90" mass="9079">LQVLLKVEIPLAARVMLAGVRTSVVINVGTAMVGAVIGAGGLGSPIVAGLIQDNMAFIIEGALPGAMLALLLDQSLAGLETLFPDRQAAD</sequence>
<dbReference type="SUPFAM" id="SSF161098">
    <property type="entry name" value="MetI-like"/>
    <property type="match status" value="1"/>
</dbReference>